<dbReference type="PRINTS" id="PR00109">
    <property type="entry name" value="TYRKINASE"/>
</dbReference>
<keyword evidence="7" id="KW-0418">Kinase</keyword>
<gene>
    <name evidence="7" type="ORF">MSAN_01408400</name>
</gene>
<feature type="region of interest" description="Disordered" evidence="5">
    <location>
        <begin position="1293"/>
        <end position="1342"/>
    </location>
</feature>
<feature type="compositionally biased region" description="Polar residues" evidence="5">
    <location>
        <begin position="1302"/>
        <end position="1335"/>
    </location>
</feature>
<dbReference type="PANTHER" id="PTHR44329">
    <property type="entry name" value="SERINE/THREONINE-PROTEIN KINASE TNNI3K-RELATED"/>
    <property type="match status" value="1"/>
</dbReference>
<dbReference type="Gene3D" id="1.10.510.10">
    <property type="entry name" value="Transferase(Phosphotransferase) domain 1"/>
    <property type="match status" value="2"/>
</dbReference>
<dbReference type="PROSITE" id="PS00107">
    <property type="entry name" value="PROTEIN_KINASE_ATP"/>
    <property type="match status" value="1"/>
</dbReference>
<dbReference type="InterPro" id="IPR001245">
    <property type="entry name" value="Ser-Thr/Tyr_kinase_cat_dom"/>
</dbReference>
<dbReference type="InterPro" id="IPR000719">
    <property type="entry name" value="Prot_kinase_dom"/>
</dbReference>
<feature type="domain" description="Protein kinase" evidence="6">
    <location>
        <begin position="577"/>
        <end position="840"/>
    </location>
</feature>
<dbReference type="PROSITE" id="PS00108">
    <property type="entry name" value="PROTEIN_KINASE_ST"/>
    <property type="match status" value="2"/>
</dbReference>
<evidence type="ECO:0000256" key="4">
    <source>
        <dbReference type="PROSITE-ProRule" id="PRU10141"/>
    </source>
</evidence>
<sequence length="1680" mass="184684">MPSSTSAPTFTADIVPAPEAGIPRGPAVTLAQHQQEAPLVVHLQPANTGSQSSDNASGNVLSPNGVVPQVHPSPTHPSDLLNVMHQGPWLEIHRNFVSYVLHTLELYDGSLNKIVKLSKQWAKWDVLTSLANYRFVVQILFGYLTESSNLAHDSAVDISNRLSADVSCVLRQMNSILSDRATYKHFLCCRGAAAQQLLDLLQDLLDSSHELTSRALFSKALLRLSGKCELHPTCFIITGAERMGQQVAGGGFGDIRKGSVGGQTVAVKSMRQFKDDDVKVSMKKLGREALIWRQLSHPNLLPFFGLYMLDNRLCLISPWMDNGDLKDFLKNAPADIDHISLMVDVARGLDYLHSQDVVHGDLKPVNILVTPSGKACISDFGLSTIVDALSLKMSFSSRSGRAGTIRYQAPELLKNESSTHFGSDIYAFACVGYEILTGKVPFYEVANEAAVICKVVIDEARPSGLEMIFPDHLRLLLEGCWHRKAETRPTSTDILRRLLSQPMGDEIRGSHPADWDYTYSARFRRSIQEWPLFPSIAEVEQRLLVNTGEEETTKIIETRTNIDVTRTLPWFVKTRDIRLGAKIGSGGFSVVYKGRWLTRDMHVAVKVFREPDAINELLDEVFIWRSFDHPNLHPFLGAAPFENPAFVVSPLCINGNALEYLLKNPQADKLQILHDIGRGMEYLHAQNVVHGDLKARNVLINDQGHALVADFGLAKFARVSVKSAIAQSPNIDSTPTTPKMVNVVGTIHWLAPECFVEGGSTRASDAWAMGMCAYELFTEGKIPLVEIAADDLGQRLLDGTRPSRVDAIPDSAWTIMERCWAHEPLTRPTFSQLCLVLGVFQDSDIESLQEASEGFAGENWSGSELSGWPGLAERLIAILTSVLKIDPVQSVSENTGVPDDLFSLSAQSQSRVVSALRALITLSRFSSDDISVGSILIGAGALPALLFILQHRSKAVDAEILRLGCEILDGLSQGYASETLAVSLASSDFIKVLVKLAGEAEIQTARKALDTAGKLVLSKRTFEEESEKKLRAITLDIIPRLLEVFRRKDSLDAIVEACNFACMLALPPVALSLEHVGDILGALVPLVLHKRIAVRLSVMKTIETVLFCHPESEVATCGVVKDGELANVVLDLTEHITSETPMALVQGCLDILSAISTTSNVPRLVGFLSLREINALLVTVAVLKDVGNRCGTETKNELAKTHDLFTTLTPLLKSPDETVSRWSNEAVSAFSTLENIPLFISFLKGEDERLKLMAIRILKVLVAGVSVSEDQKLAVVHSGVLSDLHHLLRKQSKATGDENLEDSSQQEMLPDATSQEAVISSGGEQSASNSESNQGPVPDPLLGSATLGPALVHLDTTLDGPTTPSDSKQPDSMELSSEPVVDTSVIRQPAYAAMAPPAIDRAIELRDSAFAILDAIATNASDHGMEIIADAYVEVGIHASLVDLLKEPAHDPTFPWPDDPNRRNCIRVLHELARGTDFAKREIIKTDIFLELRRIMDSDSPNSQQARLWCCLMLYHLLSSDEVNEDIVLAVINAGLLERLVSSLKIAPVHWMIWEPISAAQVISCLVMSTADNTWDKLREQNAINCLREFLQTLEAVENLFTPRTWMLVEYLDHPQLEAQKFGLFLVNWLLKGGVAQRKSVTNMTGMRDALEKCLKSEDDDVRARAKDLISKWPNMNRRR</sequence>
<keyword evidence="2 4" id="KW-0547">Nucleotide-binding</keyword>
<proteinExistence type="predicted"/>
<dbReference type="SMART" id="SM00220">
    <property type="entry name" value="S_TKc"/>
    <property type="match status" value="2"/>
</dbReference>
<dbReference type="GO" id="GO:0005524">
    <property type="term" value="F:ATP binding"/>
    <property type="evidence" value="ECO:0007669"/>
    <property type="project" value="UniProtKB-UniRule"/>
</dbReference>
<keyword evidence="7" id="KW-0808">Transferase</keyword>
<reference evidence="7" key="1">
    <citation type="submission" date="2020-05" db="EMBL/GenBank/DDBJ databases">
        <title>Mycena genomes resolve the evolution of fungal bioluminescence.</title>
        <authorList>
            <person name="Tsai I.J."/>
        </authorList>
    </citation>
    <scope>NUCLEOTIDE SEQUENCE</scope>
    <source>
        <strain evidence="7">160909Yilan</strain>
    </source>
</reference>
<keyword evidence="8" id="KW-1185">Reference proteome</keyword>
<dbReference type="InterPro" id="IPR017441">
    <property type="entry name" value="Protein_kinase_ATP_BS"/>
</dbReference>
<feature type="region of interest" description="Disordered" evidence="5">
    <location>
        <begin position="1354"/>
        <end position="1379"/>
    </location>
</feature>
<dbReference type="SUPFAM" id="SSF48371">
    <property type="entry name" value="ARM repeat"/>
    <property type="match status" value="1"/>
</dbReference>
<feature type="domain" description="Protein kinase" evidence="6">
    <location>
        <begin position="241"/>
        <end position="504"/>
    </location>
</feature>
<feature type="region of interest" description="Disordered" evidence="5">
    <location>
        <begin position="45"/>
        <end position="69"/>
    </location>
</feature>
<evidence type="ECO:0000256" key="2">
    <source>
        <dbReference type="ARBA" id="ARBA00022741"/>
    </source>
</evidence>
<comment type="caution">
    <text evidence="7">The sequence shown here is derived from an EMBL/GenBank/DDBJ whole genome shotgun (WGS) entry which is preliminary data.</text>
</comment>
<dbReference type="EMBL" id="JACAZH010000011">
    <property type="protein sequence ID" value="KAF7354936.1"/>
    <property type="molecule type" value="Genomic_DNA"/>
</dbReference>
<evidence type="ECO:0000256" key="1">
    <source>
        <dbReference type="ARBA" id="ARBA00022527"/>
    </source>
</evidence>
<protein>
    <submittedName>
        <fullName evidence="7">Protein kinase domain-containing protein</fullName>
    </submittedName>
</protein>
<dbReference type="InterPro" id="IPR011009">
    <property type="entry name" value="Kinase-like_dom_sf"/>
</dbReference>
<dbReference type="SUPFAM" id="SSF56112">
    <property type="entry name" value="Protein kinase-like (PK-like)"/>
    <property type="match status" value="2"/>
</dbReference>
<dbReference type="InterPro" id="IPR051681">
    <property type="entry name" value="Ser/Thr_Kinases-Pseudokinases"/>
</dbReference>
<dbReference type="Pfam" id="PF07714">
    <property type="entry name" value="PK_Tyr_Ser-Thr"/>
    <property type="match status" value="2"/>
</dbReference>
<evidence type="ECO:0000313" key="7">
    <source>
        <dbReference type="EMBL" id="KAF7354936.1"/>
    </source>
</evidence>
<dbReference type="InterPro" id="IPR011989">
    <property type="entry name" value="ARM-like"/>
</dbReference>
<dbReference type="Gene3D" id="1.25.10.10">
    <property type="entry name" value="Leucine-rich Repeat Variant"/>
    <property type="match status" value="3"/>
</dbReference>
<feature type="binding site" evidence="4">
    <location>
        <position position="606"/>
    </location>
    <ligand>
        <name>ATP</name>
        <dbReference type="ChEBI" id="CHEBI:30616"/>
    </ligand>
</feature>
<dbReference type="OrthoDB" id="10261027at2759"/>
<dbReference type="GO" id="GO:0004674">
    <property type="term" value="F:protein serine/threonine kinase activity"/>
    <property type="evidence" value="ECO:0007669"/>
    <property type="project" value="UniProtKB-KW"/>
</dbReference>
<keyword evidence="1" id="KW-0723">Serine/threonine-protein kinase</keyword>
<dbReference type="InterPro" id="IPR008271">
    <property type="entry name" value="Ser/Thr_kinase_AS"/>
</dbReference>
<name>A0A8H6YAP4_9AGAR</name>
<accession>A0A8H6YAP4</accession>
<evidence type="ECO:0000259" key="6">
    <source>
        <dbReference type="PROSITE" id="PS50011"/>
    </source>
</evidence>
<dbReference type="InterPro" id="IPR016024">
    <property type="entry name" value="ARM-type_fold"/>
</dbReference>
<evidence type="ECO:0000256" key="3">
    <source>
        <dbReference type="ARBA" id="ARBA00022840"/>
    </source>
</evidence>
<dbReference type="PROSITE" id="PS50011">
    <property type="entry name" value="PROTEIN_KINASE_DOM"/>
    <property type="match status" value="2"/>
</dbReference>
<dbReference type="Proteomes" id="UP000623467">
    <property type="component" value="Unassembled WGS sequence"/>
</dbReference>
<evidence type="ECO:0000256" key="5">
    <source>
        <dbReference type="SAM" id="MobiDB-lite"/>
    </source>
</evidence>
<evidence type="ECO:0000313" key="8">
    <source>
        <dbReference type="Proteomes" id="UP000623467"/>
    </source>
</evidence>
<keyword evidence="3 4" id="KW-0067">ATP-binding</keyword>
<organism evidence="7 8">
    <name type="scientific">Mycena sanguinolenta</name>
    <dbReference type="NCBI Taxonomy" id="230812"/>
    <lineage>
        <taxon>Eukaryota</taxon>
        <taxon>Fungi</taxon>
        <taxon>Dikarya</taxon>
        <taxon>Basidiomycota</taxon>
        <taxon>Agaricomycotina</taxon>
        <taxon>Agaricomycetes</taxon>
        <taxon>Agaricomycetidae</taxon>
        <taxon>Agaricales</taxon>
        <taxon>Marasmiineae</taxon>
        <taxon>Mycenaceae</taxon>
        <taxon>Mycena</taxon>
    </lineage>
</organism>
<feature type="compositionally biased region" description="Polar residues" evidence="5">
    <location>
        <begin position="45"/>
        <end position="62"/>
    </location>
</feature>